<evidence type="ECO:0000313" key="2">
    <source>
        <dbReference type="EMBL" id="KAJ7973585.1"/>
    </source>
</evidence>
<proteinExistence type="predicted"/>
<comment type="caution">
    <text evidence="2">The sequence shown here is derived from an EMBL/GenBank/DDBJ whole genome shotgun (WGS) entry which is preliminary data.</text>
</comment>
<accession>A0AAD7VFF7</accession>
<dbReference type="EMBL" id="JARAOO010000004">
    <property type="protein sequence ID" value="KAJ7973585.1"/>
    <property type="molecule type" value="Genomic_DNA"/>
</dbReference>
<evidence type="ECO:0000256" key="1">
    <source>
        <dbReference type="SAM" id="MobiDB-lite"/>
    </source>
</evidence>
<evidence type="ECO:0000313" key="3">
    <source>
        <dbReference type="Proteomes" id="UP001163823"/>
    </source>
</evidence>
<name>A0AAD7VFF7_QUISA</name>
<reference evidence="2" key="1">
    <citation type="journal article" date="2023" name="Science">
        <title>Elucidation of the pathway for biosynthesis of saponin adjuvants from the soapbark tree.</title>
        <authorList>
            <person name="Reed J."/>
            <person name="Orme A."/>
            <person name="El-Demerdash A."/>
            <person name="Owen C."/>
            <person name="Martin L.B.B."/>
            <person name="Misra R.C."/>
            <person name="Kikuchi S."/>
            <person name="Rejzek M."/>
            <person name="Martin A.C."/>
            <person name="Harkess A."/>
            <person name="Leebens-Mack J."/>
            <person name="Louveau T."/>
            <person name="Stephenson M.J."/>
            <person name="Osbourn A."/>
        </authorList>
    </citation>
    <scope>NUCLEOTIDE SEQUENCE</scope>
    <source>
        <strain evidence="2">S10</strain>
    </source>
</reference>
<gene>
    <name evidence="2" type="ORF">O6P43_011291</name>
</gene>
<organism evidence="2 3">
    <name type="scientific">Quillaja saponaria</name>
    <name type="common">Soap bark tree</name>
    <dbReference type="NCBI Taxonomy" id="32244"/>
    <lineage>
        <taxon>Eukaryota</taxon>
        <taxon>Viridiplantae</taxon>
        <taxon>Streptophyta</taxon>
        <taxon>Embryophyta</taxon>
        <taxon>Tracheophyta</taxon>
        <taxon>Spermatophyta</taxon>
        <taxon>Magnoliopsida</taxon>
        <taxon>eudicotyledons</taxon>
        <taxon>Gunneridae</taxon>
        <taxon>Pentapetalae</taxon>
        <taxon>rosids</taxon>
        <taxon>fabids</taxon>
        <taxon>Fabales</taxon>
        <taxon>Quillajaceae</taxon>
        <taxon>Quillaja</taxon>
    </lineage>
</organism>
<keyword evidence="3" id="KW-1185">Reference proteome</keyword>
<dbReference type="PANTHER" id="PTHR33699">
    <property type="entry name" value="EXPRESSED PROTEIN"/>
    <property type="match status" value="1"/>
</dbReference>
<feature type="compositionally biased region" description="Basic residues" evidence="1">
    <location>
        <begin position="76"/>
        <end position="91"/>
    </location>
</feature>
<dbReference type="AlphaFoldDB" id="A0AAD7VFF7"/>
<dbReference type="KEGG" id="qsa:O6P43_011291"/>
<dbReference type="PANTHER" id="PTHR33699:SF3">
    <property type="entry name" value="OS06G0347300 PROTEIN"/>
    <property type="match status" value="1"/>
</dbReference>
<feature type="region of interest" description="Disordered" evidence="1">
    <location>
        <begin position="76"/>
        <end position="100"/>
    </location>
</feature>
<dbReference type="Proteomes" id="UP001163823">
    <property type="component" value="Chromosome 4"/>
</dbReference>
<protein>
    <submittedName>
        <fullName evidence="2">Pathogenic type III effector avirulence factor Avr AvrRpt-cleavage: cleavage site protein</fullName>
    </submittedName>
</protein>
<sequence length="198" mass="22455">MGDYKRSCQIPAFGNWDYANNLPITQYFECARQAGLGMVRYSCSSGESGPNPNDLYAVDFKKPARIVAPSITTRGREKRCRPPHPNTKKQGKVCDGDMTEPRRKPIKKLINLRPDQYDTRPRLPRPPKPVDEDLYTIPPELHQDSKQVPGTCGLCKSMTIVDQKRHRISPYPTRVRGYLISSPKQVEGKNGPNKWASM</sequence>